<dbReference type="PANTHER" id="PTHR11165">
    <property type="entry name" value="SKP1"/>
    <property type="match status" value="1"/>
</dbReference>
<comment type="caution">
    <text evidence="7">The sequence shown here is derived from an EMBL/GenBank/DDBJ whole genome shotgun (WGS) entry which is preliminary data.</text>
</comment>
<dbReference type="InterPro" id="IPR016897">
    <property type="entry name" value="SKP1"/>
</dbReference>
<evidence type="ECO:0000313" key="8">
    <source>
        <dbReference type="Proteomes" id="UP001293593"/>
    </source>
</evidence>
<dbReference type="SUPFAM" id="SSF54695">
    <property type="entry name" value="POZ domain"/>
    <property type="match status" value="1"/>
</dbReference>
<dbReference type="InterPro" id="IPR011333">
    <property type="entry name" value="SKP1/BTB/POZ_sf"/>
</dbReference>
<dbReference type="Gene3D" id="3.30.710.10">
    <property type="entry name" value="Potassium Channel Kv1.1, Chain A"/>
    <property type="match status" value="1"/>
</dbReference>
<dbReference type="InterPro" id="IPR016072">
    <property type="entry name" value="Skp1_comp_dimer"/>
</dbReference>
<dbReference type="CDD" id="cd18322">
    <property type="entry name" value="BTB_POZ_SKP1"/>
    <property type="match status" value="1"/>
</dbReference>
<keyword evidence="8" id="KW-1185">Reference proteome</keyword>
<evidence type="ECO:0000256" key="4">
    <source>
        <dbReference type="PIRNR" id="PIRNR028729"/>
    </source>
</evidence>
<sequence>MSSSVQAITVESSDGGEFKMTVGAAIQSKLLNRMIEDVSVSADCKVRVSEVNSETLKKVIEYCEKHASMANDGASHSNAEELEGWDTEFMKVNAGDMLFHILMAANYLEVEGLFNLACQTVANSMKGKTPKEIRMMFNIKNDFTPEEQERLRRQNPSCSFD</sequence>
<dbReference type="GO" id="GO:0006511">
    <property type="term" value="P:ubiquitin-dependent protein catabolic process"/>
    <property type="evidence" value="ECO:0007669"/>
    <property type="project" value="InterPro"/>
</dbReference>
<gene>
    <name evidence="7" type="ORF">QN277_024595</name>
</gene>
<evidence type="ECO:0000259" key="6">
    <source>
        <dbReference type="Pfam" id="PF03931"/>
    </source>
</evidence>
<dbReference type="PIRSF" id="PIRSF028729">
    <property type="entry name" value="E3_ubiquit_lig_SCF_Skp"/>
    <property type="match status" value="1"/>
</dbReference>
<proteinExistence type="inferred from homology"/>
<reference evidence="7" key="1">
    <citation type="submission" date="2023-10" db="EMBL/GenBank/DDBJ databases">
        <title>Chromosome-level genome of the transformable northern wattle, Acacia crassicarpa.</title>
        <authorList>
            <person name="Massaro I."/>
            <person name="Sinha N.R."/>
            <person name="Poethig S."/>
            <person name="Leichty A.R."/>
        </authorList>
    </citation>
    <scope>NUCLEOTIDE SEQUENCE</scope>
    <source>
        <strain evidence="7">Acra3RX</strain>
        <tissue evidence="7">Leaf</tissue>
    </source>
</reference>
<evidence type="ECO:0000259" key="5">
    <source>
        <dbReference type="Pfam" id="PF01466"/>
    </source>
</evidence>
<dbReference type="AlphaFoldDB" id="A0AAE1JH11"/>
<dbReference type="GO" id="GO:0016567">
    <property type="term" value="P:protein ubiquitination"/>
    <property type="evidence" value="ECO:0007669"/>
    <property type="project" value="UniProtKB-UniRule"/>
</dbReference>
<dbReference type="InterPro" id="IPR001232">
    <property type="entry name" value="SKP1-like"/>
</dbReference>
<comment type="function">
    <text evidence="4">Involved in ubiquitination and subsequent proteasomal degradation of target proteins. Together with CUL1, RBX1 and a F-box protein, it forms a SCF E3 ubiquitin ligase complex. The functional specificity of this complex depends on the type of F-box protein. In the SCF complex, it serves as an adapter that links the F-box protein to CUL1.</text>
</comment>
<feature type="domain" description="SKP1 component dimerisation" evidence="5">
    <location>
        <begin position="112"/>
        <end position="157"/>
    </location>
</feature>
<comment type="pathway">
    <text evidence="1 4">Protein modification; protein ubiquitination.</text>
</comment>
<organism evidence="7 8">
    <name type="scientific">Acacia crassicarpa</name>
    <name type="common">northern wattle</name>
    <dbReference type="NCBI Taxonomy" id="499986"/>
    <lineage>
        <taxon>Eukaryota</taxon>
        <taxon>Viridiplantae</taxon>
        <taxon>Streptophyta</taxon>
        <taxon>Embryophyta</taxon>
        <taxon>Tracheophyta</taxon>
        <taxon>Spermatophyta</taxon>
        <taxon>Magnoliopsida</taxon>
        <taxon>eudicotyledons</taxon>
        <taxon>Gunneridae</taxon>
        <taxon>Pentapetalae</taxon>
        <taxon>rosids</taxon>
        <taxon>fabids</taxon>
        <taxon>Fabales</taxon>
        <taxon>Fabaceae</taxon>
        <taxon>Caesalpinioideae</taxon>
        <taxon>mimosoid clade</taxon>
        <taxon>Acacieae</taxon>
        <taxon>Acacia</taxon>
    </lineage>
</organism>
<evidence type="ECO:0000256" key="2">
    <source>
        <dbReference type="ARBA" id="ARBA00009993"/>
    </source>
</evidence>
<dbReference type="GO" id="GO:0009867">
    <property type="term" value="P:jasmonic acid mediated signaling pathway"/>
    <property type="evidence" value="ECO:0007669"/>
    <property type="project" value="UniProtKB-ARBA"/>
</dbReference>
<name>A0AAE1JH11_9FABA</name>
<keyword evidence="3 4" id="KW-0833">Ubl conjugation pathway</keyword>
<protein>
    <recommendedName>
        <fullName evidence="4">SKP1-like protein</fullName>
    </recommendedName>
</protein>
<dbReference type="Pfam" id="PF03931">
    <property type="entry name" value="Skp1_POZ"/>
    <property type="match status" value="1"/>
</dbReference>
<feature type="domain" description="SKP1 component POZ" evidence="6">
    <location>
        <begin position="7"/>
        <end position="67"/>
    </location>
</feature>
<accession>A0AAE1JH11</accession>
<comment type="subunit">
    <text evidence="4">Part of a SCF (SKP1-cullin-F-box) protein ligase complex.</text>
</comment>
<dbReference type="SUPFAM" id="SSF81382">
    <property type="entry name" value="Skp1 dimerisation domain-like"/>
    <property type="match status" value="1"/>
</dbReference>
<evidence type="ECO:0000256" key="1">
    <source>
        <dbReference type="ARBA" id="ARBA00004906"/>
    </source>
</evidence>
<dbReference type="SMART" id="SM00512">
    <property type="entry name" value="Skp1"/>
    <property type="match status" value="1"/>
</dbReference>
<dbReference type="InterPro" id="IPR036296">
    <property type="entry name" value="SKP1-like_dim_sf"/>
</dbReference>
<dbReference type="Proteomes" id="UP001293593">
    <property type="component" value="Unassembled WGS sequence"/>
</dbReference>
<evidence type="ECO:0000313" key="7">
    <source>
        <dbReference type="EMBL" id="KAK4267869.1"/>
    </source>
</evidence>
<dbReference type="FunFam" id="3.30.710.10:FF:000026">
    <property type="entry name" value="E3 ubiquitin ligase complex SCF subunit"/>
    <property type="match status" value="1"/>
</dbReference>
<evidence type="ECO:0000256" key="3">
    <source>
        <dbReference type="ARBA" id="ARBA00022786"/>
    </source>
</evidence>
<comment type="similarity">
    <text evidence="2 4">Belongs to the SKP1 family.</text>
</comment>
<dbReference type="InterPro" id="IPR016073">
    <property type="entry name" value="Skp1_comp_POZ"/>
</dbReference>
<dbReference type="EMBL" id="JAWXYG010000007">
    <property type="protein sequence ID" value="KAK4267869.1"/>
    <property type="molecule type" value="Genomic_DNA"/>
</dbReference>
<dbReference type="Pfam" id="PF01466">
    <property type="entry name" value="Skp1"/>
    <property type="match status" value="1"/>
</dbReference>